<organism evidence="1 2">
    <name type="scientific">Stylophora pistillata</name>
    <name type="common">Smooth cauliflower coral</name>
    <dbReference type="NCBI Taxonomy" id="50429"/>
    <lineage>
        <taxon>Eukaryota</taxon>
        <taxon>Metazoa</taxon>
        <taxon>Cnidaria</taxon>
        <taxon>Anthozoa</taxon>
        <taxon>Hexacorallia</taxon>
        <taxon>Scleractinia</taxon>
        <taxon>Astrocoeniina</taxon>
        <taxon>Pocilloporidae</taxon>
        <taxon>Stylophora</taxon>
    </lineage>
</organism>
<dbReference type="OrthoDB" id="9390935at2759"/>
<gene>
    <name evidence="1" type="primary">FEN1-A</name>
    <name evidence="1" type="ORF">AWC38_SpisGene23756</name>
</gene>
<proteinExistence type="predicted"/>
<evidence type="ECO:0000313" key="1">
    <source>
        <dbReference type="EMBL" id="PFX12312.1"/>
    </source>
</evidence>
<dbReference type="InterPro" id="IPR036279">
    <property type="entry name" value="5-3_exonuclease_C_sf"/>
</dbReference>
<keyword evidence="1" id="KW-0255">Endonuclease</keyword>
<sequence>MNLFDDVNDKLFAFEQLYNDILKEHAPLKQTIVRGKHVPYMNEQWRKAIRHRNKLWRKFTKDRTDTNYEQNKIHRNKCTSLRRKAIKEHFLKKSTSSENPREFWNAYRLFLHGKTKQANNIILEENNALITEKNAVAELFNNHFIQVANSVARINDNNYGQDLENHPSILAIHEHYRDFNTPLSFDFHCTNSVQVEKLIKEVNVSKSSGHDMIPPRVIKASAAVIAEPIAHMFNGSIAQGCYASVWKMGQVTPLFMKGDEFKKENYRPVTVLPVLNNIYEKLLIAQLADLSSDSVGFHQLLQKLMVKTSTSGDGECFVLSHVLESLKPSMNEFRKVCIAAGCHYLKTVRGIGIQRAFKMVALSIVTSNGNSGTSQQNATSELESDDVKQQAMPHGTMQCQIIHIDRFSSFKWEIPGFHVLKLEFVRVLFKLALKSQMVLSKKKRQPIFRNGISFALLIVA</sequence>
<protein>
    <submittedName>
        <fullName evidence="1">Flap endonuclease 1-A</fullName>
    </submittedName>
</protein>
<comment type="caution">
    <text evidence="1">The sequence shown here is derived from an EMBL/GenBank/DDBJ whole genome shotgun (WGS) entry which is preliminary data.</text>
</comment>
<accession>A0A2B4R7V8</accession>
<keyword evidence="1" id="KW-0540">Nuclease</keyword>
<dbReference type="EMBL" id="LSMT01001446">
    <property type="protein sequence ID" value="PFX12312.1"/>
    <property type="molecule type" value="Genomic_DNA"/>
</dbReference>
<dbReference type="PANTHER" id="PTHR47510:SF3">
    <property type="entry name" value="ENDO_EXONUCLEASE_PHOSPHATASE DOMAIN-CONTAINING PROTEIN"/>
    <property type="match status" value="1"/>
</dbReference>
<dbReference type="Gene3D" id="1.10.150.20">
    <property type="entry name" value="5' to 3' exonuclease, C-terminal subdomain"/>
    <property type="match status" value="1"/>
</dbReference>
<dbReference type="GO" id="GO:0004519">
    <property type="term" value="F:endonuclease activity"/>
    <property type="evidence" value="ECO:0007669"/>
    <property type="project" value="UniProtKB-KW"/>
</dbReference>
<reference evidence="2" key="1">
    <citation type="journal article" date="2017" name="bioRxiv">
        <title>Comparative analysis of the genomes of Stylophora pistillata and Acropora digitifera provides evidence for extensive differences between species of corals.</title>
        <authorList>
            <person name="Voolstra C.R."/>
            <person name="Li Y."/>
            <person name="Liew Y.J."/>
            <person name="Baumgarten S."/>
            <person name="Zoccola D."/>
            <person name="Flot J.-F."/>
            <person name="Tambutte S."/>
            <person name="Allemand D."/>
            <person name="Aranda M."/>
        </authorList>
    </citation>
    <scope>NUCLEOTIDE SEQUENCE [LARGE SCALE GENOMIC DNA]</scope>
</reference>
<name>A0A2B4R7V8_STYPI</name>
<keyword evidence="1" id="KW-0378">Hydrolase</keyword>
<evidence type="ECO:0000313" key="2">
    <source>
        <dbReference type="Proteomes" id="UP000225706"/>
    </source>
</evidence>
<dbReference type="Proteomes" id="UP000225706">
    <property type="component" value="Unassembled WGS sequence"/>
</dbReference>
<dbReference type="SUPFAM" id="SSF47807">
    <property type="entry name" value="5' to 3' exonuclease, C-terminal subdomain"/>
    <property type="match status" value="1"/>
</dbReference>
<dbReference type="STRING" id="50429.A0A2B4R7V8"/>
<dbReference type="AlphaFoldDB" id="A0A2B4R7V8"/>
<dbReference type="PANTHER" id="PTHR47510">
    <property type="entry name" value="REVERSE TRANSCRIPTASE DOMAIN-CONTAINING PROTEIN"/>
    <property type="match status" value="1"/>
</dbReference>
<keyword evidence="2" id="KW-1185">Reference proteome</keyword>